<dbReference type="Proteomes" id="UP000460435">
    <property type="component" value="Unassembled WGS sequence"/>
</dbReference>
<organism evidence="2 3">
    <name type="scientific">Phytoactinopolyspora mesophila</name>
    <dbReference type="NCBI Taxonomy" id="2650750"/>
    <lineage>
        <taxon>Bacteria</taxon>
        <taxon>Bacillati</taxon>
        <taxon>Actinomycetota</taxon>
        <taxon>Actinomycetes</taxon>
        <taxon>Jiangellales</taxon>
        <taxon>Jiangellaceae</taxon>
        <taxon>Phytoactinopolyspora</taxon>
    </lineage>
</organism>
<dbReference type="AlphaFoldDB" id="A0A7K3MDJ6"/>
<reference evidence="2 3" key="1">
    <citation type="submission" date="2019-11" db="EMBL/GenBank/DDBJ databases">
        <authorList>
            <person name="Li X.-J."/>
            <person name="Feng X.-M."/>
        </authorList>
    </citation>
    <scope>NUCLEOTIDE SEQUENCE [LARGE SCALE GENOMIC DNA]</scope>
    <source>
        <strain evidence="2 3">XMNu-373</strain>
    </source>
</reference>
<evidence type="ECO:0000313" key="2">
    <source>
        <dbReference type="EMBL" id="NDL61072.1"/>
    </source>
</evidence>
<keyword evidence="3" id="KW-1185">Reference proteome</keyword>
<protein>
    <submittedName>
        <fullName evidence="2">Uncharacterized protein</fullName>
    </submittedName>
</protein>
<evidence type="ECO:0000256" key="1">
    <source>
        <dbReference type="SAM" id="MobiDB-lite"/>
    </source>
</evidence>
<feature type="region of interest" description="Disordered" evidence="1">
    <location>
        <begin position="1"/>
        <end position="25"/>
    </location>
</feature>
<dbReference type="EMBL" id="WLZY01000018">
    <property type="protein sequence ID" value="NDL61072.1"/>
    <property type="molecule type" value="Genomic_DNA"/>
</dbReference>
<evidence type="ECO:0000313" key="3">
    <source>
        <dbReference type="Proteomes" id="UP000460435"/>
    </source>
</evidence>
<feature type="compositionally biased region" description="Polar residues" evidence="1">
    <location>
        <begin position="1"/>
        <end position="10"/>
    </location>
</feature>
<name>A0A7K3MDJ6_9ACTN</name>
<sequence length="74" mass="7750">MTSGNITHNNPGAYCEPSGGPTGDATVDQALRTLDGLEGRPIHEHAAVVEGVHQALQERLADEPIDDHPADGQV</sequence>
<proteinExistence type="predicted"/>
<gene>
    <name evidence="2" type="ORF">F7O44_28785</name>
</gene>
<comment type="caution">
    <text evidence="2">The sequence shown here is derived from an EMBL/GenBank/DDBJ whole genome shotgun (WGS) entry which is preliminary data.</text>
</comment>
<accession>A0A7K3MDJ6</accession>